<evidence type="ECO:0000256" key="5">
    <source>
        <dbReference type="SAM" id="Phobius"/>
    </source>
</evidence>
<keyword evidence="4 5" id="KW-0472">Membrane</keyword>
<dbReference type="RefSeq" id="WP_175232962.1">
    <property type="nucleotide sequence ID" value="NZ_CADIKH010000109.1"/>
</dbReference>
<evidence type="ECO:0000256" key="4">
    <source>
        <dbReference type="ARBA" id="ARBA00023136"/>
    </source>
</evidence>
<dbReference type="EMBL" id="CADIKH010000109">
    <property type="protein sequence ID" value="CAB3774340.1"/>
    <property type="molecule type" value="Genomic_DNA"/>
</dbReference>
<dbReference type="GO" id="GO:0016020">
    <property type="term" value="C:membrane"/>
    <property type="evidence" value="ECO:0007669"/>
    <property type="project" value="UniProtKB-SubCell"/>
</dbReference>
<gene>
    <name evidence="6" type="ORF">LMG29542_07733</name>
</gene>
<feature type="transmembrane region" description="Helical" evidence="5">
    <location>
        <begin position="93"/>
        <end position="112"/>
    </location>
</feature>
<evidence type="ECO:0000256" key="3">
    <source>
        <dbReference type="ARBA" id="ARBA00022989"/>
    </source>
</evidence>
<evidence type="ECO:0000313" key="7">
    <source>
        <dbReference type="Proteomes" id="UP000494363"/>
    </source>
</evidence>
<protein>
    <recommendedName>
        <fullName evidence="8">DoxX family protein</fullName>
    </recommendedName>
</protein>
<keyword evidence="2 5" id="KW-0812">Transmembrane</keyword>
<feature type="transmembrane region" description="Helical" evidence="5">
    <location>
        <begin position="6"/>
        <end position="24"/>
    </location>
</feature>
<evidence type="ECO:0000313" key="6">
    <source>
        <dbReference type="EMBL" id="CAB3774340.1"/>
    </source>
</evidence>
<keyword evidence="7" id="KW-1185">Reference proteome</keyword>
<dbReference type="Pfam" id="PF13564">
    <property type="entry name" value="DoxX_2"/>
    <property type="match status" value="1"/>
</dbReference>
<accession>A0A6J5F652</accession>
<dbReference type="InterPro" id="IPR032808">
    <property type="entry name" value="DoxX"/>
</dbReference>
<sequence length="118" mass="13064">MIDLLWIRVLAWALAAFFFLGFFINTFAVKRVGPDYKRWGYPDGFRFVTGVLELAVALLMLTAATRPYGLLLGCGIMVAAVATVAYHREYQRGVPALVVLVLMFIVAGAMWFNVASPS</sequence>
<proteinExistence type="predicted"/>
<name>A0A6J5F652_9BURK</name>
<reference evidence="6 7" key="1">
    <citation type="submission" date="2020-04" db="EMBL/GenBank/DDBJ databases">
        <authorList>
            <person name="De Canck E."/>
        </authorList>
    </citation>
    <scope>NUCLEOTIDE SEQUENCE [LARGE SCALE GENOMIC DNA]</scope>
    <source>
        <strain evidence="6 7">LMG 29542</strain>
    </source>
</reference>
<dbReference type="AlphaFoldDB" id="A0A6J5F652"/>
<keyword evidence="3 5" id="KW-1133">Transmembrane helix</keyword>
<organism evidence="6 7">
    <name type="scientific">Paraburkholderia humisilvae</name>
    <dbReference type="NCBI Taxonomy" id="627669"/>
    <lineage>
        <taxon>Bacteria</taxon>
        <taxon>Pseudomonadati</taxon>
        <taxon>Pseudomonadota</taxon>
        <taxon>Betaproteobacteria</taxon>
        <taxon>Burkholderiales</taxon>
        <taxon>Burkholderiaceae</taxon>
        <taxon>Paraburkholderia</taxon>
    </lineage>
</organism>
<evidence type="ECO:0008006" key="8">
    <source>
        <dbReference type="Google" id="ProtNLM"/>
    </source>
</evidence>
<comment type="subcellular location">
    <subcellularLocation>
        <location evidence="1">Membrane</location>
        <topology evidence="1">Multi-pass membrane protein</topology>
    </subcellularLocation>
</comment>
<feature type="transmembrane region" description="Helical" evidence="5">
    <location>
        <begin position="68"/>
        <end position="86"/>
    </location>
</feature>
<dbReference type="Proteomes" id="UP000494363">
    <property type="component" value="Unassembled WGS sequence"/>
</dbReference>
<evidence type="ECO:0000256" key="2">
    <source>
        <dbReference type="ARBA" id="ARBA00022692"/>
    </source>
</evidence>
<evidence type="ECO:0000256" key="1">
    <source>
        <dbReference type="ARBA" id="ARBA00004141"/>
    </source>
</evidence>
<feature type="transmembrane region" description="Helical" evidence="5">
    <location>
        <begin position="44"/>
        <end position="62"/>
    </location>
</feature>